<dbReference type="AlphaFoldDB" id="A0A948X572"/>
<dbReference type="GO" id="GO:0005829">
    <property type="term" value="C:cytosol"/>
    <property type="evidence" value="ECO:0007669"/>
    <property type="project" value="TreeGrafter"/>
</dbReference>
<dbReference type="InterPro" id="IPR005632">
    <property type="entry name" value="Chaperone_Skp"/>
</dbReference>
<dbReference type="Gene3D" id="3.30.910.20">
    <property type="entry name" value="Skp domain"/>
    <property type="match status" value="1"/>
</dbReference>
<dbReference type="SUPFAM" id="SSF111384">
    <property type="entry name" value="OmpH-like"/>
    <property type="match status" value="1"/>
</dbReference>
<dbReference type="SMART" id="SM00935">
    <property type="entry name" value="OmpH"/>
    <property type="match status" value="1"/>
</dbReference>
<evidence type="ECO:0000313" key="4">
    <source>
        <dbReference type="EMBL" id="MBU3855688.1"/>
    </source>
</evidence>
<dbReference type="Pfam" id="PF03938">
    <property type="entry name" value="OmpH"/>
    <property type="match status" value="1"/>
</dbReference>
<dbReference type="EMBL" id="JAHLFJ010000038">
    <property type="protein sequence ID" value="MBU3855688.1"/>
    <property type="molecule type" value="Genomic_DNA"/>
</dbReference>
<feature type="chain" id="PRO_5037852606" evidence="3">
    <location>
        <begin position="20"/>
        <end position="188"/>
    </location>
</feature>
<protein>
    <submittedName>
        <fullName evidence="4">OmpH family outer membrane protein</fullName>
    </submittedName>
</protein>
<reference evidence="4" key="1">
    <citation type="journal article" date="2021" name="PeerJ">
        <title>Extensive microbial diversity within the chicken gut microbiome revealed by metagenomics and culture.</title>
        <authorList>
            <person name="Gilroy R."/>
            <person name="Ravi A."/>
            <person name="Getino M."/>
            <person name="Pursley I."/>
            <person name="Horton D.L."/>
            <person name="Alikhan N.F."/>
            <person name="Baker D."/>
            <person name="Gharbi K."/>
            <person name="Hall N."/>
            <person name="Watson M."/>
            <person name="Adriaenssens E.M."/>
            <person name="Foster-Nyarko E."/>
            <person name="Jarju S."/>
            <person name="Secka A."/>
            <person name="Antonio M."/>
            <person name="Oren A."/>
            <person name="Chaudhuri R.R."/>
            <person name="La Ragione R."/>
            <person name="Hildebrand F."/>
            <person name="Pallen M.J."/>
        </authorList>
    </citation>
    <scope>NUCLEOTIDE SEQUENCE</scope>
    <source>
        <strain evidence="4">8470</strain>
    </source>
</reference>
<dbReference type="PANTHER" id="PTHR35089">
    <property type="entry name" value="CHAPERONE PROTEIN SKP"/>
    <property type="match status" value="1"/>
</dbReference>
<dbReference type="InterPro" id="IPR024930">
    <property type="entry name" value="Skp_dom_sf"/>
</dbReference>
<dbReference type="Proteomes" id="UP000784286">
    <property type="component" value="Unassembled WGS sequence"/>
</dbReference>
<name>A0A948X572_9BACT</name>
<organism evidence="4 5">
    <name type="scientific">Candidatus Phocaeicola excrementipullorum</name>
    <dbReference type="NCBI Taxonomy" id="2838731"/>
    <lineage>
        <taxon>Bacteria</taxon>
        <taxon>Pseudomonadati</taxon>
        <taxon>Bacteroidota</taxon>
        <taxon>Bacteroidia</taxon>
        <taxon>Bacteroidales</taxon>
        <taxon>Bacteroidaceae</taxon>
        <taxon>Phocaeicola</taxon>
    </lineage>
</organism>
<sequence length="188" mass="21481">MLKRIAFLLLLVAPMSVFAQKFACYKSMDVISVMPEFAKAQTDIQAMQKTYEDEIKRTSDEFNKKYAEYQEEQKNLPQNIQERRQKELQELSEKGMQFQQDAQQQLQKAYTDMMDPIYKKLEDAVKEVGKSGAYTLVFDLNRTDIPYINETEVKDITNDIKTKLGISLTAVPYTPATPAAATTTAPAN</sequence>
<dbReference type="GO" id="GO:0051082">
    <property type="term" value="F:unfolded protein binding"/>
    <property type="evidence" value="ECO:0007669"/>
    <property type="project" value="InterPro"/>
</dbReference>
<comment type="similarity">
    <text evidence="1">Belongs to the Skp family.</text>
</comment>
<gene>
    <name evidence="4" type="ORF">H9928_03865</name>
</gene>
<evidence type="ECO:0000313" key="5">
    <source>
        <dbReference type="Proteomes" id="UP000784286"/>
    </source>
</evidence>
<comment type="caution">
    <text evidence="4">The sequence shown here is derived from an EMBL/GenBank/DDBJ whole genome shotgun (WGS) entry which is preliminary data.</text>
</comment>
<keyword evidence="2 3" id="KW-0732">Signal</keyword>
<feature type="signal peptide" evidence="3">
    <location>
        <begin position="1"/>
        <end position="19"/>
    </location>
</feature>
<evidence type="ECO:0000256" key="2">
    <source>
        <dbReference type="ARBA" id="ARBA00022729"/>
    </source>
</evidence>
<proteinExistence type="inferred from homology"/>
<evidence type="ECO:0000256" key="3">
    <source>
        <dbReference type="SAM" id="SignalP"/>
    </source>
</evidence>
<dbReference type="GO" id="GO:0050821">
    <property type="term" value="P:protein stabilization"/>
    <property type="evidence" value="ECO:0007669"/>
    <property type="project" value="TreeGrafter"/>
</dbReference>
<reference evidence="4" key="2">
    <citation type="submission" date="2021-04" db="EMBL/GenBank/DDBJ databases">
        <authorList>
            <person name="Gilroy R."/>
        </authorList>
    </citation>
    <scope>NUCLEOTIDE SEQUENCE</scope>
    <source>
        <strain evidence="4">8470</strain>
    </source>
</reference>
<evidence type="ECO:0000256" key="1">
    <source>
        <dbReference type="ARBA" id="ARBA00009091"/>
    </source>
</evidence>
<accession>A0A948X572</accession>
<dbReference type="PANTHER" id="PTHR35089:SF1">
    <property type="entry name" value="CHAPERONE PROTEIN SKP"/>
    <property type="match status" value="1"/>
</dbReference>